<keyword evidence="2" id="KW-1185">Reference proteome</keyword>
<organism evidence="1 2">
    <name type="scientific">Pyronema omphalodes (strain CBS 100304)</name>
    <name type="common">Pyronema confluens</name>
    <dbReference type="NCBI Taxonomy" id="1076935"/>
    <lineage>
        <taxon>Eukaryota</taxon>
        <taxon>Fungi</taxon>
        <taxon>Dikarya</taxon>
        <taxon>Ascomycota</taxon>
        <taxon>Pezizomycotina</taxon>
        <taxon>Pezizomycetes</taxon>
        <taxon>Pezizales</taxon>
        <taxon>Pyronemataceae</taxon>
        <taxon>Pyronema</taxon>
    </lineage>
</organism>
<name>U4LV08_PYROM</name>
<gene>
    <name evidence="1" type="ORF">PCON_02672</name>
</gene>
<sequence>MFQLSTRQCASDYAFAA</sequence>
<proteinExistence type="predicted"/>
<accession>U4LV08</accession>
<evidence type="ECO:0000313" key="1">
    <source>
        <dbReference type="EMBL" id="CCX34172.1"/>
    </source>
</evidence>
<reference evidence="1 2" key="1">
    <citation type="journal article" date="2013" name="PLoS Genet.">
        <title>The genome and development-dependent transcriptomes of Pyronema confluens: a window into fungal evolution.</title>
        <authorList>
            <person name="Traeger S."/>
            <person name="Altegoer F."/>
            <person name="Freitag M."/>
            <person name="Gabaldon T."/>
            <person name="Kempken F."/>
            <person name="Kumar A."/>
            <person name="Marcet-Houben M."/>
            <person name="Poggeler S."/>
            <person name="Stajich J.E."/>
            <person name="Nowrousian M."/>
        </authorList>
    </citation>
    <scope>NUCLEOTIDE SEQUENCE [LARGE SCALE GENOMIC DNA]</scope>
    <source>
        <strain evidence="2">CBS 100304</strain>
        <tissue evidence="1">Vegetative mycelium</tissue>
    </source>
</reference>
<protein>
    <submittedName>
        <fullName evidence="1">Uncharacterized protein</fullName>
    </submittedName>
</protein>
<dbReference type="Proteomes" id="UP000018144">
    <property type="component" value="Unassembled WGS sequence"/>
</dbReference>
<dbReference type="AlphaFoldDB" id="U4LV08"/>
<dbReference type="EMBL" id="HF936305">
    <property type="protein sequence ID" value="CCX34172.1"/>
    <property type="molecule type" value="Genomic_DNA"/>
</dbReference>
<evidence type="ECO:0000313" key="2">
    <source>
        <dbReference type="Proteomes" id="UP000018144"/>
    </source>
</evidence>